<dbReference type="EMBL" id="JAPMUA010000003">
    <property type="protein sequence ID" value="MDG3585957.1"/>
    <property type="molecule type" value="Genomic_DNA"/>
</dbReference>
<keyword evidence="1" id="KW-1133">Transmembrane helix</keyword>
<keyword evidence="1" id="KW-0812">Transmembrane</keyword>
<evidence type="ECO:0000313" key="2">
    <source>
        <dbReference type="EMBL" id="MDG3585957.1"/>
    </source>
</evidence>
<feature type="transmembrane region" description="Helical" evidence="1">
    <location>
        <begin position="20"/>
        <end position="40"/>
    </location>
</feature>
<keyword evidence="3" id="KW-1185">Reference proteome</keyword>
<evidence type="ECO:0000256" key="1">
    <source>
        <dbReference type="SAM" id="Phobius"/>
    </source>
</evidence>
<gene>
    <name evidence="2" type="ORF">OSR52_08745</name>
</gene>
<reference evidence="2" key="1">
    <citation type="submission" date="2022-11" db="EMBL/GenBank/DDBJ databases">
        <title>High-quality draft genome sequence of Galbibacter sp. strain CMA-7.</title>
        <authorList>
            <person name="Wei L."/>
            <person name="Dong C."/>
            <person name="Shao Z."/>
        </authorList>
    </citation>
    <scope>NUCLEOTIDE SEQUENCE</scope>
    <source>
        <strain evidence="2">CMA-7</strain>
    </source>
</reference>
<comment type="caution">
    <text evidence="2">The sequence shown here is derived from an EMBL/GenBank/DDBJ whole genome shotgun (WGS) entry which is preliminary data.</text>
</comment>
<evidence type="ECO:0000313" key="3">
    <source>
        <dbReference type="Proteomes" id="UP001153642"/>
    </source>
</evidence>
<name>A0ABT6FRR4_9FLAO</name>
<proteinExistence type="predicted"/>
<organism evidence="2 3">
    <name type="scientific">Galbibacter pacificus</name>
    <dbReference type="NCBI Taxonomy" id="2996052"/>
    <lineage>
        <taxon>Bacteria</taxon>
        <taxon>Pseudomonadati</taxon>
        <taxon>Bacteroidota</taxon>
        <taxon>Flavobacteriia</taxon>
        <taxon>Flavobacteriales</taxon>
        <taxon>Flavobacteriaceae</taxon>
        <taxon>Galbibacter</taxon>
    </lineage>
</organism>
<dbReference type="RefSeq" id="WP_277900128.1">
    <property type="nucleotide sequence ID" value="NZ_JAPMUA010000003.1"/>
</dbReference>
<accession>A0ABT6FRR4</accession>
<keyword evidence="1" id="KW-0472">Membrane</keyword>
<dbReference type="Proteomes" id="UP001153642">
    <property type="component" value="Unassembled WGS sequence"/>
</dbReference>
<sequence>MNTQEDITKLKKQVSFLTRYAVGITLILGAIGLTALVRSFNTFSTLPVTDFDEINVKKINVIEEDGKLRLSISNKERSIANLYKGKPMGIPGGNRPGFIFLDDEESEIGGLVFSGVKDPKSGDYFQSGHLSFDQYNQNQTLYLQYLDDNGSRKVGLYVDDWQEEPPFHEFRKTYKEAEKLPDSPEKDKLLRELMEPKKGQKAFANRVFIGKDKQKSAVLNLSDRMGTVRLQLKVDSLGVGKINFFDAHGALTSSFSSMKTDAL</sequence>
<protein>
    <submittedName>
        <fullName evidence="2">Uncharacterized protein</fullName>
    </submittedName>
</protein>